<reference evidence="1" key="1">
    <citation type="journal article" date="2015" name="Nature">
        <title>Complex archaea that bridge the gap between prokaryotes and eukaryotes.</title>
        <authorList>
            <person name="Spang A."/>
            <person name="Saw J.H."/>
            <person name="Jorgensen S.L."/>
            <person name="Zaremba-Niedzwiedzka K."/>
            <person name="Martijn J."/>
            <person name="Lind A.E."/>
            <person name="van Eijk R."/>
            <person name="Schleper C."/>
            <person name="Guy L."/>
            <person name="Ettema T.J."/>
        </authorList>
    </citation>
    <scope>NUCLEOTIDE SEQUENCE</scope>
</reference>
<gene>
    <name evidence="1" type="ORF">LCGC14_1282070</name>
</gene>
<dbReference type="EMBL" id="LAZR01007301">
    <property type="protein sequence ID" value="KKM86134.1"/>
    <property type="molecule type" value="Genomic_DNA"/>
</dbReference>
<organism evidence="1">
    <name type="scientific">marine sediment metagenome</name>
    <dbReference type="NCBI Taxonomy" id="412755"/>
    <lineage>
        <taxon>unclassified sequences</taxon>
        <taxon>metagenomes</taxon>
        <taxon>ecological metagenomes</taxon>
    </lineage>
</organism>
<comment type="caution">
    <text evidence="1">The sequence shown here is derived from an EMBL/GenBank/DDBJ whole genome shotgun (WGS) entry which is preliminary data.</text>
</comment>
<evidence type="ECO:0000313" key="1">
    <source>
        <dbReference type="EMBL" id="KKM86134.1"/>
    </source>
</evidence>
<protein>
    <submittedName>
        <fullName evidence="1">Uncharacterized protein</fullName>
    </submittedName>
</protein>
<name>A0A0F9KUX6_9ZZZZ</name>
<accession>A0A0F9KUX6</accession>
<dbReference type="AlphaFoldDB" id="A0A0F9KUX6"/>
<proteinExistence type="predicted"/>
<sequence length="59" mass="6677">MSNPAEHFNKIEGWLDLITAELKQAGQDGHFDEFEANKDAGGVRYELSKLRESVEKKAQ</sequence>